<dbReference type="InterPro" id="IPR045864">
    <property type="entry name" value="aa-tRNA-synth_II/BPL/LPL"/>
</dbReference>
<keyword evidence="4" id="KW-0092">Biotin</keyword>
<evidence type="ECO:0000256" key="1">
    <source>
        <dbReference type="ARBA" id="ARBA00022598"/>
    </source>
</evidence>
<evidence type="ECO:0000256" key="4">
    <source>
        <dbReference type="ARBA" id="ARBA00023267"/>
    </source>
</evidence>
<gene>
    <name evidence="7" type="ORF">RM445_04565</name>
</gene>
<evidence type="ECO:0000256" key="3">
    <source>
        <dbReference type="ARBA" id="ARBA00022840"/>
    </source>
</evidence>
<dbReference type="PANTHER" id="PTHR12835:SF5">
    <property type="entry name" value="BIOTIN--PROTEIN LIGASE"/>
    <property type="match status" value="1"/>
</dbReference>
<dbReference type="PANTHER" id="PTHR12835">
    <property type="entry name" value="BIOTIN PROTEIN LIGASE"/>
    <property type="match status" value="1"/>
</dbReference>
<dbReference type="EMBL" id="JAVREJ010000002">
    <property type="protein sequence ID" value="MDT0348793.1"/>
    <property type="molecule type" value="Genomic_DNA"/>
</dbReference>
<dbReference type="Gene3D" id="3.30.930.10">
    <property type="entry name" value="Bira Bifunctional Protein, Domain 2"/>
    <property type="match status" value="1"/>
</dbReference>
<evidence type="ECO:0000256" key="5">
    <source>
        <dbReference type="ARBA" id="ARBA00024227"/>
    </source>
</evidence>
<evidence type="ECO:0000313" key="8">
    <source>
        <dbReference type="Proteomes" id="UP001183202"/>
    </source>
</evidence>
<evidence type="ECO:0000313" key="7">
    <source>
        <dbReference type="EMBL" id="MDT0348793.1"/>
    </source>
</evidence>
<name>A0ABU2N5N4_9PSEU</name>
<dbReference type="EC" id="6.3.4.15" evidence="5"/>
<comment type="caution">
    <text evidence="7">The sequence shown here is derived from an EMBL/GenBank/DDBJ whole genome shotgun (WGS) entry which is preliminary data.</text>
</comment>
<dbReference type="CDD" id="cd16442">
    <property type="entry name" value="BPL"/>
    <property type="match status" value="1"/>
</dbReference>
<dbReference type="Gene3D" id="2.30.30.100">
    <property type="match status" value="1"/>
</dbReference>
<dbReference type="SUPFAM" id="SSF55681">
    <property type="entry name" value="Class II aaRS and biotin synthetases"/>
    <property type="match status" value="1"/>
</dbReference>
<dbReference type="InterPro" id="IPR004408">
    <property type="entry name" value="Biotin_CoA_COase_ligase"/>
</dbReference>
<dbReference type="RefSeq" id="WP_311554723.1">
    <property type="nucleotide sequence ID" value="NZ_JAVREJ010000002.1"/>
</dbReference>
<keyword evidence="1 7" id="KW-0436">Ligase</keyword>
<evidence type="ECO:0000256" key="2">
    <source>
        <dbReference type="ARBA" id="ARBA00022741"/>
    </source>
</evidence>
<organism evidence="7 8">
    <name type="scientific">Pseudonocardia charpentierae</name>
    <dbReference type="NCBI Taxonomy" id="3075545"/>
    <lineage>
        <taxon>Bacteria</taxon>
        <taxon>Bacillati</taxon>
        <taxon>Actinomycetota</taxon>
        <taxon>Actinomycetes</taxon>
        <taxon>Pseudonocardiales</taxon>
        <taxon>Pseudonocardiaceae</taxon>
        <taxon>Pseudonocardia</taxon>
    </lineage>
</organism>
<evidence type="ECO:0000259" key="6">
    <source>
        <dbReference type="PROSITE" id="PS51733"/>
    </source>
</evidence>
<keyword evidence="2" id="KW-0547">Nucleotide-binding</keyword>
<dbReference type="Pfam" id="PF03099">
    <property type="entry name" value="BPL_LplA_LipB"/>
    <property type="match status" value="1"/>
</dbReference>
<proteinExistence type="predicted"/>
<accession>A0ABU2N5N4</accession>
<reference evidence="8" key="1">
    <citation type="submission" date="2023-07" db="EMBL/GenBank/DDBJ databases">
        <title>30 novel species of actinomycetes from the DSMZ collection.</title>
        <authorList>
            <person name="Nouioui I."/>
        </authorList>
    </citation>
    <scope>NUCLEOTIDE SEQUENCE [LARGE SCALE GENOMIC DNA]</scope>
    <source>
        <strain evidence="8">DSM 45834</strain>
    </source>
</reference>
<dbReference type="InterPro" id="IPR003142">
    <property type="entry name" value="BPL_C"/>
</dbReference>
<dbReference type="SUPFAM" id="SSF50037">
    <property type="entry name" value="C-terminal domain of transcriptional repressors"/>
    <property type="match status" value="1"/>
</dbReference>
<dbReference type="InterPro" id="IPR008988">
    <property type="entry name" value="Transcriptional_repressor_C"/>
</dbReference>
<dbReference type="InterPro" id="IPR004143">
    <property type="entry name" value="BPL_LPL_catalytic"/>
</dbReference>
<dbReference type="Proteomes" id="UP001183202">
    <property type="component" value="Unassembled WGS sequence"/>
</dbReference>
<dbReference type="NCBIfam" id="TIGR00121">
    <property type="entry name" value="birA_ligase"/>
    <property type="match status" value="1"/>
</dbReference>
<dbReference type="PROSITE" id="PS51733">
    <property type="entry name" value="BPL_LPL_CATALYTIC"/>
    <property type="match status" value="1"/>
</dbReference>
<dbReference type="GO" id="GO:0004077">
    <property type="term" value="F:biotin--[biotin carboxyl-carrier protein] ligase activity"/>
    <property type="evidence" value="ECO:0007669"/>
    <property type="project" value="UniProtKB-EC"/>
</dbReference>
<keyword evidence="3" id="KW-0067">ATP-binding</keyword>
<sequence>MEQAWDAAALRAALVSPAGPWARLDVVERVGSTNAALLASAADGAPDRTVLLAGYQDAGRGRLGREWVSPPGTGVTVSVLLRPGEVSPDRYGWLPLLAGLAVRDAVRDLVPARVCLKWPNDLLLGEQQWKAGGILAEATSGPDGTAVVLGIGLNVAGAQGELPSGATSLDAEGTAVVDRTTVLVAVLSRLAERESAWRAAAGDPDAHRLRADYRAACASLGAEVRVELPGGMTVTGMAEDVDGDGRLLLLGADGHRRAVAAGDVVHLRPVDRVETPAEPR</sequence>
<keyword evidence="8" id="KW-1185">Reference proteome</keyword>
<dbReference type="Pfam" id="PF02237">
    <property type="entry name" value="BPL_C"/>
    <property type="match status" value="1"/>
</dbReference>
<feature type="domain" description="BPL/LPL catalytic" evidence="6">
    <location>
        <begin position="16"/>
        <end position="198"/>
    </location>
</feature>
<protein>
    <recommendedName>
        <fullName evidence="5">biotin--[biotin carboxyl-carrier protein] ligase</fullName>
        <ecNumber evidence="5">6.3.4.15</ecNumber>
    </recommendedName>
</protein>